<sequence length="52" mass="5530">MAAKLREGAWYFVRLMAAVAPVMLAAAGSVLAGAVWIADLQTAAEARQVLIW</sequence>
<proteinExistence type="predicted"/>
<keyword evidence="1" id="KW-0812">Transmembrane</keyword>
<accession>A0ABX7Q7P5</accession>
<evidence type="ECO:0000313" key="2">
    <source>
        <dbReference type="EMBL" id="QSV47078.1"/>
    </source>
</evidence>
<gene>
    <name evidence="2" type="ORF">JZM60_07410</name>
</gene>
<dbReference type="RefSeq" id="WP_207164984.1">
    <property type="nucleotide sequence ID" value="NZ_CP071382.1"/>
</dbReference>
<reference evidence="2 3" key="1">
    <citation type="submission" date="2021-03" db="EMBL/GenBank/DDBJ databases">
        <title>Geobacter metallireducens gen. nov. sp. nov., a microorganism capable of coupling the complete oxidation of organic compounds to the reduction of iron and other metals.</title>
        <authorList>
            <person name="Li Y."/>
        </authorList>
    </citation>
    <scope>NUCLEOTIDE SEQUENCE [LARGE SCALE GENOMIC DNA]</scope>
    <source>
        <strain evidence="2 3">Jerry-YX</strain>
    </source>
</reference>
<name>A0ABX7Q7P5_9BACT</name>
<evidence type="ECO:0000256" key="1">
    <source>
        <dbReference type="SAM" id="Phobius"/>
    </source>
</evidence>
<feature type="transmembrane region" description="Helical" evidence="1">
    <location>
        <begin position="12"/>
        <end position="38"/>
    </location>
</feature>
<dbReference type="Proteomes" id="UP000663651">
    <property type="component" value="Chromosome"/>
</dbReference>
<keyword evidence="1" id="KW-1133">Transmembrane helix</keyword>
<keyword evidence="3" id="KW-1185">Reference proteome</keyword>
<dbReference type="EMBL" id="CP071382">
    <property type="protein sequence ID" value="QSV47078.1"/>
    <property type="molecule type" value="Genomic_DNA"/>
</dbReference>
<organism evidence="2 3">
    <name type="scientific">Geobacter benzoatilyticus</name>
    <dbReference type="NCBI Taxonomy" id="2815309"/>
    <lineage>
        <taxon>Bacteria</taxon>
        <taxon>Pseudomonadati</taxon>
        <taxon>Thermodesulfobacteriota</taxon>
        <taxon>Desulfuromonadia</taxon>
        <taxon>Geobacterales</taxon>
        <taxon>Geobacteraceae</taxon>
        <taxon>Geobacter</taxon>
    </lineage>
</organism>
<protein>
    <submittedName>
        <fullName evidence="2">Uncharacterized protein</fullName>
    </submittedName>
</protein>
<keyword evidence="1" id="KW-0472">Membrane</keyword>
<evidence type="ECO:0000313" key="3">
    <source>
        <dbReference type="Proteomes" id="UP000663651"/>
    </source>
</evidence>